<sequence length="413" mass="48178">MEHLFPSFIRVIRNLDDATRLLATFHKFESNPSAISAEDRVRFLDFPDFSTQEANISATTTLSKEELLKKAAQSPRDLTSSEVELLHSRYWGQISFSEEDIRFDCFENLRLVSNEYYFQTLERLERFRSSFYAEFEADAFKNAEAEISRREDIRREAEDRADLARILEYGHPWLRQLWQEDEGKKLWGYTIFQSFQWKLEDPERQELYEQKQSNLFYWAHLAIGSGIKIGSRWYLEGLDLPSGIGSDESLSFLSTLNQLRKQFNYLRTQPPKKQAPYLFMDMAEGKIDAIPEGITEGLLRNVFLYLDHSAAASVLDSRGPDSVWIWAVDPDYEPKSQDGSSGYQGFLRVRLQQLLNNFYVARRWHADEWSMEDLWNAAQKDPHNASFVSMKDEEIFAQNLSREVATAIKKSEG</sequence>
<evidence type="ECO:0000313" key="1">
    <source>
        <dbReference type="EMBL" id="KAJ5457060.1"/>
    </source>
</evidence>
<dbReference type="Proteomes" id="UP001147760">
    <property type="component" value="Unassembled WGS sequence"/>
</dbReference>
<dbReference type="EMBL" id="JAPWDO010000009">
    <property type="protein sequence ID" value="KAJ5457060.1"/>
    <property type="molecule type" value="Genomic_DNA"/>
</dbReference>
<proteinExistence type="predicted"/>
<organism evidence="1 2">
    <name type="scientific">Penicillium desertorum</name>
    <dbReference type="NCBI Taxonomy" id="1303715"/>
    <lineage>
        <taxon>Eukaryota</taxon>
        <taxon>Fungi</taxon>
        <taxon>Dikarya</taxon>
        <taxon>Ascomycota</taxon>
        <taxon>Pezizomycotina</taxon>
        <taxon>Eurotiomycetes</taxon>
        <taxon>Eurotiomycetidae</taxon>
        <taxon>Eurotiales</taxon>
        <taxon>Aspergillaceae</taxon>
        <taxon>Penicillium</taxon>
    </lineage>
</organism>
<dbReference type="AlphaFoldDB" id="A0A9W9WF65"/>
<reference evidence="1" key="2">
    <citation type="journal article" date="2023" name="IMA Fungus">
        <title>Comparative genomic study of the Penicillium genus elucidates a diverse pangenome and 15 lateral gene transfer events.</title>
        <authorList>
            <person name="Petersen C."/>
            <person name="Sorensen T."/>
            <person name="Nielsen M.R."/>
            <person name="Sondergaard T.E."/>
            <person name="Sorensen J.L."/>
            <person name="Fitzpatrick D.A."/>
            <person name="Frisvad J.C."/>
            <person name="Nielsen K.L."/>
        </authorList>
    </citation>
    <scope>NUCLEOTIDE SEQUENCE</scope>
    <source>
        <strain evidence="1">IBT 17660</strain>
    </source>
</reference>
<gene>
    <name evidence="1" type="ORF">N7530_012334</name>
</gene>
<comment type="caution">
    <text evidence="1">The sequence shown here is derived from an EMBL/GenBank/DDBJ whole genome shotgun (WGS) entry which is preliminary data.</text>
</comment>
<accession>A0A9W9WF65</accession>
<name>A0A9W9WF65_9EURO</name>
<evidence type="ECO:0000313" key="2">
    <source>
        <dbReference type="Proteomes" id="UP001147760"/>
    </source>
</evidence>
<dbReference type="OrthoDB" id="4777915at2759"/>
<protein>
    <submittedName>
        <fullName evidence="1">Uncharacterized protein</fullName>
    </submittedName>
</protein>
<keyword evidence="2" id="KW-1185">Reference proteome</keyword>
<reference evidence="1" key="1">
    <citation type="submission" date="2022-12" db="EMBL/GenBank/DDBJ databases">
        <authorList>
            <person name="Petersen C."/>
        </authorList>
    </citation>
    <scope>NUCLEOTIDE SEQUENCE</scope>
    <source>
        <strain evidence="1">IBT 17660</strain>
    </source>
</reference>